<evidence type="ECO:0000256" key="2">
    <source>
        <dbReference type="ARBA" id="ARBA00006843"/>
    </source>
</evidence>
<keyword evidence="5 7" id="KW-0472">Membrane</keyword>
<comment type="similarity">
    <text evidence="2">Belongs to the CD225/Dispanin family.</text>
</comment>
<feature type="region of interest" description="Disordered" evidence="6">
    <location>
        <begin position="1"/>
        <end position="72"/>
    </location>
</feature>
<dbReference type="EMBL" id="CASHTH010004174">
    <property type="protein sequence ID" value="CAI8054418.1"/>
    <property type="molecule type" value="Genomic_DNA"/>
</dbReference>
<feature type="compositionally biased region" description="Polar residues" evidence="6">
    <location>
        <begin position="1"/>
        <end position="15"/>
    </location>
</feature>
<dbReference type="InterPro" id="IPR051423">
    <property type="entry name" value="CD225/Dispanin"/>
</dbReference>
<comment type="caution">
    <text evidence="8">The sequence shown here is derived from an EMBL/GenBank/DDBJ whole genome shotgun (WGS) entry which is preliminary data.</text>
</comment>
<dbReference type="Pfam" id="PF04505">
    <property type="entry name" value="CD225"/>
    <property type="match status" value="2"/>
</dbReference>
<dbReference type="AlphaFoldDB" id="A0AA35TTY2"/>
<keyword evidence="4 7" id="KW-1133">Transmembrane helix</keyword>
<feature type="transmembrane region" description="Helical" evidence="7">
    <location>
        <begin position="659"/>
        <end position="687"/>
    </location>
</feature>
<proteinExistence type="inferred from homology"/>
<feature type="transmembrane region" description="Helical" evidence="7">
    <location>
        <begin position="708"/>
        <end position="736"/>
    </location>
</feature>
<dbReference type="InterPro" id="IPR007593">
    <property type="entry name" value="CD225/Dispanin_fam"/>
</dbReference>
<evidence type="ECO:0000256" key="4">
    <source>
        <dbReference type="ARBA" id="ARBA00022989"/>
    </source>
</evidence>
<accession>A0AA35TTY2</accession>
<keyword evidence="9" id="KW-1185">Reference proteome</keyword>
<feature type="compositionally biased region" description="Basic and acidic residues" evidence="6">
    <location>
        <begin position="50"/>
        <end position="63"/>
    </location>
</feature>
<feature type="compositionally biased region" description="Low complexity" evidence="6">
    <location>
        <begin position="305"/>
        <end position="316"/>
    </location>
</feature>
<feature type="transmembrane region" description="Helical" evidence="7">
    <location>
        <begin position="493"/>
        <end position="521"/>
    </location>
</feature>
<evidence type="ECO:0000256" key="1">
    <source>
        <dbReference type="ARBA" id="ARBA00004370"/>
    </source>
</evidence>
<evidence type="ECO:0000256" key="7">
    <source>
        <dbReference type="SAM" id="Phobius"/>
    </source>
</evidence>
<comment type="subcellular location">
    <subcellularLocation>
        <location evidence="1">Membrane</location>
    </subcellularLocation>
</comment>
<feature type="region of interest" description="Disordered" evidence="6">
    <location>
        <begin position="369"/>
        <end position="415"/>
    </location>
</feature>
<evidence type="ECO:0000256" key="6">
    <source>
        <dbReference type="SAM" id="MobiDB-lite"/>
    </source>
</evidence>
<gene>
    <name evidence="8" type="ORF">GBAR_LOCUS29690</name>
</gene>
<evidence type="ECO:0000313" key="9">
    <source>
        <dbReference type="Proteomes" id="UP001174909"/>
    </source>
</evidence>
<keyword evidence="3 7" id="KW-0812">Transmembrane</keyword>
<feature type="region of interest" description="Disordered" evidence="6">
    <location>
        <begin position="283"/>
        <end position="334"/>
    </location>
</feature>
<reference evidence="8" key="1">
    <citation type="submission" date="2023-03" db="EMBL/GenBank/DDBJ databases">
        <authorList>
            <person name="Steffen K."/>
            <person name="Cardenas P."/>
        </authorList>
    </citation>
    <scope>NUCLEOTIDE SEQUENCE</scope>
</reference>
<name>A0AA35TTY2_GEOBA</name>
<dbReference type="PANTHER" id="PTHR14948:SF25">
    <property type="entry name" value="DUF4190 DOMAIN-CONTAINING PROTEIN"/>
    <property type="match status" value="1"/>
</dbReference>
<dbReference type="Proteomes" id="UP001174909">
    <property type="component" value="Unassembled WGS sequence"/>
</dbReference>
<sequence>MAQRGHLSSASSLTNLDCEPDYPPPRTRSASELLEHSSITSPARFKSRQRSRDLRHSLADSRSDYYNSRRPQSISLSSQIPAHSALHSASSVSALGTISETGAAHRFSSNAQFSTDSFFAELPDTPLFHYNPTLSLTELATPMRGGSFRHSRLSHTSSNHAPVTAGAGHNQLNGAKSNGFAESPSAAAASSMIHISEPITREFVALYLNPVTGQMYSHNQDYFRPISSPKELLAAPPKPQGGVARFVCDKGAGLDMEIESVSSCEEDLDTCPAREPPLLSVEPAAQAVGNNDNARLSDETGGGTATVTAAGSATSTRHTESPTAPPGGDARQTVETLPGATESPVQLIAREGTGVASSPTQRRQTVAGPLIEEPPPHYSSLFPAPVTTSSSATNNRQPQSRVGGHRPSESIQHPPFTQRCSVCDTTQPPLSHNSSPYLYHHHNLHHTGHALPGMIGQHYPEHYLPRDQAQYHRTIVSMPGAQPRNVPDDYMKLSFVCVLLCTLQLNFPALLCVLPALAYSIRTQKLNTEGRHELAVGYSRSALTCNLLAFCQYVVFVVAVATVALYYILLNDYLVGVVEEQKTEKSMSATLPPYSALPPEAPPLYSGRGMEGEVAAETTEEQTIPEADHGHYNPLPSLLNDDQDRLISAVLPRIQDHHILTILMMILCGILLNPIAFLCLIPALSFSKKSKSAKQRGEYMEARTKSQWSLWLNVSALISYLALMILGVGLLLVVLLTF</sequence>
<protein>
    <submittedName>
        <fullName evidence="8">Uncharacterized protein</fullName>
    </submittedName>
</protein>
<dbReference type="PANTHER" id="PTHR14948">
    <property type="entry name" value="NG5"/>
    <property type="match status" value="1"/>
</dbReference>
<evidence type="ECO:0000256" key="5">
    <source>
        <dbReference type="ARBA" id="ARBA00023136"/>
    </source>
</evidence>
<dbReference type="GO" id="GO:0016020">
    <property type="term" value="C:membrane"/>
    <property type="evidence" value="ECO:0007669"/>
    <property type="project" value="UniProtKB-SubCell"/>
</dbReference>
<organism evidence="8 9">
    <name type="scientific">Geodia barretti</name>
    <name type="common">Barrett's horny sponge</name>
    <dbReference type="NCBI Taxonomy" id="519541"/>
    <lineage>
        <taxon>Eukaryota</taxon>
        <taxon>Metazoa</taxon>
        <taxon>Porifera</taxon>
        <taxon>Demospongiae</taxon>
        <taxon>Heteroscleromorpha</taxon>
        <taxon>Tetractinellida</taxon>
        <taxon>Astrophorina</taxon>
        <taxon>Geodiidae</taxon>
        <taxon>Geodia</taxon>
    </lineage>
</organism>
<evidence type="ECO:0000256" key="3">
    <source>
        <dbReference type="ARBA" id="ARBA00022692"/>
    </source>
</evidence>
<feature type="transmembrane region" description="Helical" evidence="7">
    <location>
        <begin position="542"/>
        <end position="569"/>
    </location>
</feature>
<evidence type="ECO:0000313" key="8">
    <source>
        <dbReference type="EMBL" id="CAI8054418.1"/>
    </source>
</evidence>
<feature type="compositionally biased region" description="Polar residues" evidence="6">
    <location>
        <begin position="386"/>
        <end position="400"/>
    </location>
</feature>